<sequence length="741" mass="84479">MPINSLEPYLFELKAVNRYPLDVLKNSVIGIDVEHYLTRLLPPKREPNLEAIGGFPMTLKTQLESDLKSLHELGIKAIFVFPGLLTEIQYNYLEQPEILPRERALRRVWEDRTTKEYQAESFRSTDFPLSLRPLLDQLLELLDSINEEYIISPYSSWAQLQYMLNQHLINCVFGSTDGLLLDNVDRVILNLEFENKQFKYLDRSIILARLSLTPKQFKDISMCVGNNFQPFTLNIFPHIPSQSTFPALHHFVLNGGSIFNTLLSLGENSRTMELYMKGCSALQFMPVMKVNGRVEPLQIDNDASFLSTPSKVPSTASTDGSSVKEASIEKIPEDMHEFIGQRLPEELFFYQSVGITAFDLCENLVHTNAVERLPLDMALTPLYQRLVTSDQSLELSGKILNLLANPLNRYYQYKKLSLTTYFNGARRYELVQRITPPLYFSLRKLLVRHTTAKSFDLVSLLSGLTDDFLIESTVEPPKSGDSVHISTNYELVSTALVRSFVLYGFVKENEFKLTSWGHAFDYVAHGFNSEYLLLILFFFKQFPDLNLSELIEPNDLKSINREHNKQAVLISKFLALLSMNDLKSADYSGRVSRPLLQFRSVFDKLNSAVNGVVNANLIALLLWNQDDLDKFQRDSKQWKKLALELPFRKSLPSVLLGIVSEQFFETYLDNSDLSKSFSLLNDRFGSVHDDASSELLKGLKAYKEAIGLVKLLAERELIADKEIVDLFTSSEGLVDEVITAK</sequence>
<feature type="domain" description="XPG N-terminal" evidence="3">
    <location>
        <begin position="1"/>
        <end position="91"/>
    </location>
</feature>
<name>A0A448YSJ3_BRENA</name>
<dbReference type="InterPro" id="IPR022040">
    <property type="entry name" value="MKT1_N"/>
</dbReference>
<dbReference type="PANTHER" id="PTHR11081:SF32">
    <property type="entry name" value="POST-TRANSCRIPTIONAL REGULATOR MKT1"/>
    <property type="match status" value="1"/>
</dbReference>
<protein>
    <submittedName>
        <fullName evidence="6">DEKNAAC104879</fullName>
    </submittedName>
</protein>
<dbReference type="Pfam" id="PF12246">
    <property type="entry name" value="MKT1_C"/>
    <property type="match status" value="1"/>
</dbReference>
<dbReference type="FunCoup" id="A0A448YSJ3">
    <property type="interactions" value="381"/>
</dbReference>
<dbReference type="EMBL" id="CAACVR010000056">
    <property type="protein sequence ID" value="VEU23873.1"/>
    <property type="molecule type" value="Genomic_DNA"/>
</dbReference>
<dbReference type="InterPro" id="IPR006084">
    <property type="entry name" value="XPG/Rad2"/>
</dbReference>
<dbReference type="OrthoDB" id="17262at2759"/>
<dbReference type="InterPro" id="IPR022039">
    <property type="entry name" value="MKT1_C"/>
</dbReference>
<dbReference type="InterPro" id="IPR006085">
    <property type="entry name" value="XPG_DNA_repair_N"/>
</dbReference>
<evidence type="ECO:0000259" key="3">
    <source>
        <dbReference type="Pfam" id="PF00752"/>
    </source>
</evidence>
<keyword evidence="1" id="KW-0810">Translation regulation</keyword>
<dbReference type="Proteomes" id="UP000290900">
    <property type="component" value="Unassembled WGS sequence"/>
</dbReference>
<dbReference type="AlphaFoldDB" id="A0A448YSJ3"/>
<dbReference type="SUPFAM" id="SSF88723">
    <property type="entry name" value="PIN domain-like"/>
    <property type="match status" value="1"/>
</dbReference>
<evidence type="ECO:0000313" key="7">
    <source>
        <dbReference type="Proteomes" id="UP000290900"/>
    </source>
</evidence>
<dbReference type="STRING" id="13370.A0A448YSJ3"/>
<evidence type="ECO:0000259" key="4">
    <source>
        <dbReference type="Pfam" id="PF12246"/>
    </source>
</evidence>
<dbReference type="CDD" id="cd09858">
    <property type="entry name" value="PIN_MKT1"/>
    <property type="match status" value="1"/>
</dbReference>
<proteinExistence type="inferred from homology"/>
<dbReference type="Gene3D" id="3.40.50.1010">
    <property type="entry name" value="5'-nuclease"/>
    <property type="match status" value="1"/>
</dbReference>
<evidence type="ECO:0000259" key="5">
    <source>
        <dbReference type="Pfam" id="PF12247"/>
    </source>
</evidence>
<dbReference type="PANTHER" id="PTHR11081">
    <property type="entry name" value="FLAP ENDONUCLEASE FAMILY MEMBER"/>
    <property type="match status" value="1"/>
</dbReference>
<dbReference type="InterPro" id="IPR029060">
    <property type="entry name" value="PIN-like_dom_sf"/>
</dbReference>
<evidence type="ECO:0000256" key="1">
    <source>
        <dbReference type="ARBA" id="ARBA00022845"/>
    </source>
</evidence>
<evidence type="ECO:0000313" key="6">
    <source>
        <dbReference type="EMBL" id="VEU23873.1"/>
    </source>
</evidence>
<organism evidence="6 7">
    <name type="scientific">Brettanomyces naardenensis</name>
    <name type="common">Yeast</name>
    <dbReference type="NCBI Taxonomy" id="13370"/>
    <lineage>
        <taxon>Eukaryota</taxon>
        <taxon>Fungi</taxon>
        <taxon>Dikarya</taxon>
        <taxon>Ascomycota</taxon>
        <taxon>Saccharomycotina</taxon>
        <taxon>Pichiomycetes</taxon>
        <taxon>Pichiales</taxon>
        <taxon>Pichiaceae</taxon>
        <taxon>Brettanomyces</taxon>
    </lineage>
</organism>
<reference evidence="6 7" key="1">
    <citation type="submission" date="2018-12" db="EMBL/GenBank/DDBJ databases">
        <authorList>
            <person name="Tiukova I."/>
            <person name="Dainat J."/>
        </authorList>
    </citation>
    <scope>NUCLEOTIDE SEQUENCE [LARGE SCALE GENOMIC DNA]</scope>
</reference>
<dbReference type="Pfam" id="PF12247">
    <property type="entry name" value="MKT1_N"/>
    <property type="match status" value="1"/>
</dbReference>
<feature type="domain" description="Post-transcriptional regulator MKT1 C-terminal" evidence="4">
    <location>
        <begin position="498"/>
        <end position="729"/>
    </location>
</feature>
<dbReference type="InParanoid" id="A0A448YSJ3"/>
<comment type="similarity">
    <text evidence="2">Belongs to the XPG/RAD2 endonuclease family.</text>
</comment>
<gene>
    <name evidence="6" type="ORF">BRENAR_LOCUS4602</name>
</gene>
<dbReference type="GO" id="GO:0004518">
    <property type="term" value="F:nuclease activity"/>
    <property type="evidence" value="ECO:0007669"/>
    <property type="project" value="InterPro"/>
</dbReference>
<keyword evidence="7" id="KW-1185">Reference proteome</keyword>
<feature type="domain" description="Post-transcriptional regulator MKT1 N-terminal" evidence="5">
    <location>
        <begin position="332"/>
        <end position="422"/>
    </location>
</feature>
<dbReference type="GO" id="GO:0003730">
    <property type="term" value="F:mRNA 3'-UTR binding"/>
    <property type="evidence" value="ECO:0007669"/>
    <property type="project" value="TreeGrafter"/>
</dbReference>
<accession>A0A448YSJ3</accession>
<dbReference type="Pfam" id="PF00752">
    <property type="entry name" value="XPG_N"/>
    <property type="match status" value="1"/>
</dbReference>
<dbReference type="GO" id="GO:0006417">
    <property type="term" value="P:regulation of translation"/>
    <property type="evidence" value="ECO:0007669"/>
    <property type="project" value="UniProtKB-KW"/>
</dbReference>
<evidence type="ECO:0000256" key="2">
    <source>
        <dbReference type="ARBA" id="ARBA00024023"/>
    </source>
</evidence>